<feature type="domain" description="Fumarylacetoacetase-like C-terminal" evidence="3">
    <location>
        <begin position="27"/>
        <end position="231"/>
    </location>
</feature>
<evidence type="ECO:0000313" key="5">
    <source>
        <dbReference type="Proteomes" id="UP000543598"/>
    </source>
</evidence>
<dbReference type="FunFam" id="3.90.850.10:FF:000002">
    <property type="entry name" value="2-hydroxyhepta-2,4-diene-1,7-dioate isomerase"/>
    <property type="match status" value="1"/>
</dbReference>
<dbReference type="GO" id="GO:0046872">
    <property type="term" value="F:metal ion binding"/>
    <property type="evidence" value="ECO:0007669"/>
    <property type="project" value="UniProtKB-KW"/>
</dbReference>
<dbReference type="InterPro" id="IPR051121">
    <property type="entry name" value="FAH"/>
</dbReference>
<dbReference type="InterPro" id="IPR011234">
    <property type="entry name" value="Fumarylacetoacetase-like_C"/>
</dbReference>
<organism evidence="4 5">
    <name type="scientific">Microbacterium ulmi</name>
    <dbReference type="NCBI Taxonomy" id="179095"/>
    <lineage>
        <taxon>Bacteria</taxon>
        <taxon>Bacillati</taxon>
        <taxon>Actinomycetota</taxon>
        <taxon>Actinomycetes</taxon>
        <taxon>Micrococcales</taxon>
        <taxon>Microbacteriaceae</taxon>
        <taxon>Microbacterium</taxon>
    </lineage>
</organism>
<dbReference type="GO" id="GO:0016787">
    <property type="term" value="F:hydrolase activity"/>
    <property type="evidence" value="ECO:0007669"/>
    <property type="project" value="UniProtKB-KW"/>
</dbReference>
<proteinExistence type="inferred from homology"/>
<dbReference type="PANTHER" id="PTHR42796:SF4">
    <property type="entry name" value="FUMARYLACETOACETATE HYDROLASE DOMAIN-CONTAINING PROTEIN 2A"/>
    <property type="match status" value="1"/>
</dbReference>
<keyword evidence="2" id="KW-0479">Metal-binding</keyword>
<sequence>MAAAREDARRVPLDEATLLPASPHPSKIFCVGLNYREHVEETKRDLPSYPVLFPKFASNLISADSPIQLPPESEQVDWEGELAVIIGRTGRRIAQKDAFEHILGFAVANDVTVRDYQYKTHQWLQGKAWDGSTPLGPWIVTPDEVDLDTAGIRTILNDEVVQESQLSRLIFDIPRLVSEVSQFTVLEPGDVILTGTPGGVGYRRDPKVFLTDGDVVRVQIDGVGEIISEVVNETIVAGSPTRVA</sequence>
<name>A0A7Y2M0B1_9MICO</name>
<evidence type="ECO:0000313" key="4">
    <source>
        <dbReference type="EMBL" id="NNH04027.1"/>
    </source>
</evidence>
<dbReference type="AlphaFoldDB" id="A0A7Y2M0B1"/>
<protein>
    <submittedName>
        <fullName evidence="4">Fumarylacetoacetate hydrolase family protein</fullName>
    </submittedName>
</protein>
<comment type="similarity">
    <text evidence="1">Belongs to the FAH family.</text>
</comment>
<accession>A0A7Y2M0B1</accession>
<dbReference type="SUPFAM" id="SSF56529">
    <property type="entry name" value="FAH"/>
    <property type="match status" value="1"/>
</dbReference>
<dbReference type="Pfam" id="PF01557">
    <property type="entry name" value="FAA_hydrolase"/>
    <property type="match status" value="1"/>
</dbReference>
<comment type="caution">
    <text evidence="4">The sequence shown here is derived from an EMBL/GenBank/DDBJ whole genome shotgun (WGS) entry which is preliminary data.</text>
</comment>
<dbReference type="PANTHER" id="PTHR42796">
    <property type="entry name" value="FUMARYLACETOACETATE HYDROLASE DOMAIN-CONTAINING PROTEIN 2A-RELATED"/>
    <property type="match status" value="1"/>
</dbReference>
<keyword evidence="5" id="KW-1185">Reference proteome</keyword>
<dbReference type="EMBL" id="JABEMB010000011">
    <property type="protein sequence ID" value="NNH04027.1"/>
    <property type="molecule type" value="Genomic_DNA"/>
</dbReference>
<dbReference type="GO" id="GO:0019752">
    <property type="term" value="P:carboxylic acid metabolic process"/>
    <property type="evidence" value="ECO:0007669"/>
    <property type="project" value="UniProtKB-ARBA"/>
</dbReference>
<dbReference type="InterPro" id="IPR036663">
    <property type="entry name" value="Fumarylacetoacetase_C_sf"/>
</dbReference>
<gene>
    <name evidence="4" type="ORF">HLA99_09225</name>
</gene>
<evidence type="ECO:0000256" key="1">
    <source>
        <dbReference type="ARBA" id="ARBA00010211"/>
    </source>
</evidence>
<reference evidence="4 5" key="1">
    <citation type="submission" date="2020-05" db="EMBL/GenBank/DDBJ databases">
        <title>MicrobeNet Type strains.</title>
        <authorList>
            <person name="Nicholson A.C."/>
        </authorList>
    </citation>
    <scope>NUCLEOTIDE SEQUENCE [LARGE SCALE GENOMIC DNA]</scope>
    <source>
        <strain evidence="4 5">JCM 14282</strain>
    </source>
</reference>
<dbReference type="Proteomes" id="UP000543598">
    <property type="component" value="Unassembled WGS sequence"/>
</dbReference>
<evidence type="ECO:0000259" key="3">
    <source>
        <dbReference type="Pfam" id="PF01557"/>
    </source>
</evidence>
<dbReference type="Gene3D" id="3.90.850.10">
    <property type="entry name" value="Fumarylacetoacetase-like, C-terminal domain"/>
    <property type="match status" value="1"/>
</dbReference>
<evidence type="ECO:0000256" key="2">
    <source>
        <dbReference type="ARBA" id="ARBA00022723"/>
    </source>
</evidence>
<dbReference type="GO" id="GO:0016853">
    <property type="term" value="F:isomerase activity"/>
    <property type="evidence" value="ECO:0007669"/>
    <property type="project" value="UniProtKB-ARBA"/>
</dbReference>
<keyword evidence="4" id="KW-0378">Hydrolase</keyword>